<keyword evidence="2" id="KW-0808">Transferase</keyword>
<dbReference type="CDD" id="cd00761">
    <property type="entry name" value="Glyco_tranf_GTA_type"/>
    <property type="match status" value="1"/>
</dbReference>
<dbReference type="Gene3D" id="3.90.550.10">
    <property type="entry name" value="Spore Coat Polysaccharide Biosynthesis Protein SpsA, Chain A"/>
    <property type="match status" value="1"/>
</dbReference>
<dbReference type="EMBL" id="RZIJ01000030">
    <property type="protein sequence ID" value="RUQ64036.1"/>
    <property type="molecule type" value="Genomic_DNA"/>
</dbReference>
<dbReference type="InterPro" id="IPR050834">
    <property type="entry name" value="Glycosyltransf_2"/>
</dbReference>
<name>A0A3S0X7M8_9PROT</name>
<dbReference type="PANTHER" id="PTHR43685">
    <property type="entry name" value="GLYCOSYLTRANSFERASE"/>
    <property type="match status" value="1"/>
</dbReference>
<dbReference type="Pfam" id="PF00535">
    <property type="entry name" value="Glycos_transf_2"/>
    <property type="match status" value="1"/>
</dbReference>
<evidence type="ECO:0000259" key="1">
    <source>
        <dbReference type="Pfam" id="PF00535"/>
    </source>
</evidence>
<evidence type="ECO:0000313" key="3">
    <source>
        <dbReference type="Proteomes" id="UP000280346"/>
    </source>
</evidence>
<dbReference type="SUPFAM" id="SSF53448">
    <property type="entry name" value="Nucleotide-diphospho-sugar transferases"/>
    <property type="match status" value="1"/>
</dbReference>
<sequence>MTGRTEGVGVSVIVAAYRAHGTIERAVRSLLVQGWTAWQAVIVSDDGTDYRATLRAAGIDDPRLKFTDTGAVGAGAPAARSAGLACATLPLVAPLDADDLYRPGRLENLAPLALAHGAAFDNVAVVRDEDGTPLSTLFAAGQGVGRLDTDGFLETSVPMFPVVRRDLARWEGDIDFCDDLVFNMRIFDRIAGRTGAVPLVRVPLYEYRQRAGSITFSADSGDRAERGYRHVLGRLADDGLGIADAGLRARFAAAVERKRALNTAYGAAQKAGLCANFQEFLALRGAGGGIPG</sequence>
<reference evidence="2 3" key="1">
    <citation type="submission" date="2018-12" db="EMBL/GenBank/DDBJ databases">
        <authorList>
            <person name="Yang Y."/>
        </authorList>
    </citation>
    <scope>NUCLEOTIDE SEQUENCE [LARGE SCALE GENOMIC DNA]</scope>
    <source>
        <strain evidence="2 3">GSF71</strain>
    </source>
</reference>
<dbReference type="AlphaFoldDB" id="A0A3S0X7M8"/>
<dbReference type="Proteomes" id="UP000280346">
    <property type="component" value="Unassembled WGS sequence"/>
</dbReference>
<feature type="domain" description="Glycosyltransferase 2-like" evidence="1">
    <location>
        <begin position="11"/>
        <end position="131"/>
    </location>
</feature>
<dbReference type="OrthoDB" id="9794124at2"/>
<dbReference type="InterPro" id="IPR029044">
    <property type="entry name" value="Nucleotide-diphossugar_trans"/>
</dbReference>
<dbReference type="GO" id="GO:0016740">
    <property type="term" value="F:transferase activity"/>
    <property type="evidence" value="ECO:0007669"/>
    <property type="project" value="UniProtKB-KW"/>
</dbReference>
<gene>
    <name evidence="2" type="ORF">EJ913_26675</name>
</gene>
<evidence type="ECO:0000313" key="2">
    <source>
        <dbReference type="EMBL" id="RUQ64036.1"/>
    </source>
</evidence>
<organism evidence="2 3">
    <name type="scientific">Azospirillum doebereinerae</name>
    <dbReference type="NCBI Taxonomy" id="92933"/>
    <lineage>
        <taxon>Bacteria</taxon>
        <taxon>Pseudomonadati</taxon>
        <taxon>Pseudomonadota</taxon>
        <taxon>Alphaproteobacteria</taxon>
        <taxon>Rhodospirillales</taxon>
        <taxon>Azospirillaceae</taxon>
        <taxon>Azospirillum</taxon>
    </lineage>
</organism>
<proteinExistence type="predicted"/>
<dbReference type="RefSeq" id="WP_127003670.1">
    <property type="nucleotide sequence ID" value="NZ_JBNPXW010000021.1"/>
</dbReference>
<protein>
    <submittedName>
        <fullName evidence="2">Glycosyltransferase</fullName>
    </submittedName>
</protein>
<dbReference type="InterPro" id="IPR001173">
    <property type="entry name" value="Glyco_trans_2-like"/>
</dbReference>
<comment type="caution">
    <text evidence="2">The sequence shown here is derived from an EMBL/GenBank/DDBJ whole genome shotgun (WGS) entry which is preliminary data.</text>
</comment>
<dbReference type="PANTHER" id="PTHR43685:SF2">
    <property type="entry name" value="GLYCOSYLTRANSFERASE 2-LIKE DOMAIN-CONTAINING PROTEIN"/>
    <property type="match status" value="1"/>
</dbReference>
<accession>A0A3S0X7M8</accession>
<keyword evidence="3" id="KW-1185">Reference proteome</keyword>